<dbReference type="Pfam" id="PF00013">
    <property type="entry name" value="KH_1"/>
    <property type="match status" value="1"/>
</dbReference>
<dbReference type="PROSITE" id="PS51194">
    <property type="entry name" value="HELICASE_CTER"/>
    <property type="match status" value="1"/>
</dbReference>
<feature type="domain" description="Helicase C-terminal" evidence="11">
    <location>
        <begin position="452"/>
        <end position="613"/>
    </location>
</feature>
<dbReference type="Gene3D" id="3.40.50.300">
    <property type="entry name" value="P-loop containing nucleotide triphosphate hydrolases"/>
    <property type="match status" value="2"/>
</dbReference>
<evidence type="ECO:0000259" key="11">
    <source>
        <dbReference type="PROSITE" id="PS51194"/>
    </source>
</evidence>
<organism evidence="13 14">
    <name type="scientific">Polyplax serrata</name>
    <name type="common">Common mouse louse</name>
    <dbReference type="NCBI Taxonomy" id="468196"/>
    <lineage>
        <taxon>Eukaryota</taxon>
        <taxon>Metazoa</taxon>
        <taxon>Ecdysozoa</taxon>
        <taxon>Arthropoda</taxon>
        <taxon>Hexapoda</taxon>
        <taxon>Insecta</taxon>
        <taxon>Pterygota</taxon>
        <taxon>Neoptera</taxon>
        <taxon>Paraneoptera</taxon>
        <taxon>Psocodea</taxon>
        <taxon>Troctomorpha</taxon>
        <taxon>Phthiraptera</taxon>
        <taxon>Anoplura</taxon>
        <taxon>Polyplacidae</taxon>
        <taxon>Polyplax</taxon>
    </lineage>
</organism>
<feature type="short sequence motif" description="Q motif" evidence="7">
    <location>
        <begin position="234"/>
        <end position="262"/>
    </location>
</feature>
<dbReference type="InterPro" id="IPR004088">
    <property type="entry name" value="KH_dom_type_1"/>
</dbReference>
<dbReference type="InterPro" id="IPR014001">
    <property type="entry name" value="Helicase_ATP-bd"/>
</dbReference>
<evidence type="ECO:0000259" key="10">
    <source>
        <dbReference type="PROSITE" id="PS51192"/>
    </source>
</evidence>
<evidence type="ECO:0000256" key="5">
    <source>
        <dbReference type="ARBA" id="ARBA00022840"/>
    </source>
</evidence>
<dbReference type="SMART" id="SM00490">
    <property type="entry name" value="HELICc"/>
    <property type="match status" value="1"/>
</dbReference>
<keyword evidence="2 8" id="KW-0547">Nucleotide-binding</keyword>
<dbReference type="PROSITE" id="PS50084">
    <property type="entry name" value="KH_TYPE_1"/>
    <property type="match status" value="1"/>
</dbReference>
<dbReference type="InterPro" id="IPR014014">
    <property type="entry name" value="RNA_helicase_DEAD_Q_motif"/>
</dbReference>
<dbReference type="EMBL" id="JAWJWF010000047">
    <property type="protein sequence ID" value="KAK6622072.1"/>
    <property type="molecule type" value="Genomic_DNA"/>
</dbReference>
<keyword evidence="6" id="KW-0694">RNA-binding</keyword>
<dbReference type="CDD" id="cd17958">
    <property type="entry name" value="DEADc_DDX43_DDX53"/>
    <property type="match status" value="1"/>
</dbReference>
<comment type="caution">
    <text evidence="13">The sequence shown here is derived from an EMBL/GenBank/DDBJ whole genome shotgun (WGS) entry which is preliminary data.</text>
</comment>
<dbReference type="PROSITE" id="PS00039">
    <property type="entry name" value="DEAD_ATP_HELICASE"/>
    <property type="match status" value="1"/>
</dbReference>
<evidence type="ECO:0000313" key="13">
    <source>
        <dbReference type="EMBL" id="KAK6622072.1"/>
    </source>
</evidence>
<feature type="domain" description="Helicase ATP-binding" evidence="10">
    <location>
        <begin position="265"/>
        <end position="440"/>
    </location>
</feature>
<dbReference type="PANTHER" id="PTHR47958">
    <property type="entry name" value="ATP-DEPENDENT RNA HELICASE DBP3"/>
    <property type="match status" value="1"/>
</dbReference>
<dbReference type="InterPro" id="IPR011545">
    <property type="entry name" value="DEAD/DEAH_box_helicase_dom"/>
</dbReference>
<evidence type="ECO:0000256" key="4">
    <source>
        <dbReference type="ARBA" id="ARBA00022806"/>
    </source>
</evidence>
<proteinExistence type="inferred from homology"/>
<evidence type="ECO:0000256" key="3">
    <source>
        <dbReference type="ARBA" id="ARBA00022801"/>
    </source>
</evidence>
<protein>
    <recommendedName>
        <fullName evidence="1">RNA helicase</fullName>
        <ecNumber evidence="1">3.6.4.13</ecNumber>
    </recommendedName>
</protein>
<dbReference type="InterPro" id="IPR004087">
    <property type="entry name" value="KH_dom"/>
</dbReference>
<evidence type="ECO:0000256" key="6">
    <source>
        <dbReference type="PROSITE-ProRule" id="PRU00117"/>
    </source>
</evidence>
<dbReference type="SMART" id="SM00487">
    <property type="entry name" value="DEXDc"/>
    <property type="match status" value="1"/>
</dbReference>
<dbReference type="CDD" id="cd18787">
    <property type="entry name" value="SF2_C_DEAD"/>
    <property type="match status" value="1"/>
</dbReference>
<evidence type="ECO:0000313" key="14">
    <source>
        <dbReference type="Proteomes" id="UP001359485"/>
    </source>
</evidence>
<sequence>MFEENWDEPETTHVVSQSCSNVEVPNANITYKERKTHFSSSSQRFKNDSCWRANNNANNFSKRDTFNDRRRSSNDLVLRVEGRKIGMIIGRQGSKIKELTEKSGARIKIGGPSKDDDYLTEIFITGSVESQNSCKLLIDDLLGETKESPLFSSAPAVDNSVPLIDWDTINEKAVVAEAKRWEKCPPLKKDFYIEDPEVAKLSEEEVEQFRKNNNNIVVRNTSDSNEKILNPVQTFAQAFKLYPEIMREIEKQGFQTPSPIQAQSWPILLSGKDLIGIAQTGTGKTLAFLLPALIHIDGQTIPRSERGGANVLVIAPTRELALQIESEVKKYSYKGIKCVCVYGGGNRREQMKVVASGVEIIIATPGRLNDLVEANVIDVSSITYVVLDEADRMLDMGFEPQIKKVLLDIRPDRQSVMTSATWPPNVQRLAERYMNNPIQVYIGSLDLAAVHSVTQTVLLIDEDDKKDCLLHVLTNLEVDDKIIVFVGKKKMADDLSCDLSLNGILCQCIHGDREQLDREQALEDLRTGAVNILIATDVASRGLDICDITKVLNYDFPRNIEEYVHRVGRTGRAGRTGEAITYFTRADWAGAGDLIKILEEANQGVPEELYSMRDRFQHMLKKREEERSAGIRPPGNGRRSGRHDYNRY</sequence>
<feature type="domain" description="DEAD-box RNA helicase Q" evidence="12">
    <location>
        <begin position="234"/>
        <end position="262"/>
    </location>
</feature>
<gene>
    <name evidence="13" type="ORF">RUM44_001879</name>
</gene>
<evidence type="ECO:0000256" key="8">
    <source>
        <dbReference type="RuleBase" id="RU000492"/>
    </source>
</evidence>
<dbReference type="Pfam" id="PF00270">
    <property type="entry name" value="DEAD"/>
    <property type="match status" value="1"/>
</dbReference>
<dbReference type="InterPro" id="IPR036612">
    <property type="entry name" value="KH_dom_type_1_sf"/>
</dbReference>
<evidence type="ECO:0000256" key="1">
    <source>
        <dbReference type="ARBA" id="ARBA00012552"/>
    </source>
</evidence>
<keyword evidence="3 8" id="KW-0378">Hydrolase</keyword>
<keyword evidence="14" id="KW-1185">Reference proteome</keyword>
<reference evidence="13 14" key="1">
    <citation type="submission" date="2023-09" db="EMBL/GenBank/DDBJ databases">
        <title>Genomes of two closely related lineages of the louse Polyplax serrata with different host specificities.</title>
        <authorList>
            <person name="Martinu J."/>
            <person name="Tarabai H."/>
            <person name="Stefka J."/>
            <person name="Hypsa V."/>
        </authorList>
    </citation>
    <scope>NUCLEOTIDE SEQUENCE [LARGE SCALE GENOMIC DNA]</scope>
    <source>
        <strain evidence="13">98ZLc_SE</strain>
    </source>
</reference>
<dbReference type="EC" id="3.6.4.13" evidence="1"/>
<comment type="similarity">
    <text evidence="8">Belongs to the DEAD box helicase family.</text>
</comment>
<dbReference type="InterPro" id="IPR001650">
    <property type="entry name" value="Helicase_C-like"/>
</dbReference>
<dbReference type="Pfam" id="PF00271">
    <property type="entry name" value="Helicase_C"/>
    <property type="match status" value="1"/>
</dbReference>
<dbReference type="InterPro" id="IPR000629">
    <property type="entry name" value="RNA-helicase_DEAD-box_CS"/>
</dbReference>
<dbReference type="PROSITE" id="PS51192">
    <property type="entry name" value="HELICASE_ATP_BIND_1"/>
    <property type="match status" value="1"/>
</dbReference>
<dbReference type="SMART" id="SM00322">
    <property type="entry name" value="KH"/>
    <property type="match status" value="1"/>
</dbReference>
<feature type="region of interest" description="Disordered" evidence="9">
    <location>
        <begin position="623"/>
        <end position="648"/>
    </location>
</feature>
<keyword evidence="4 8" id="KW-0347">Helicase</keyword>
<evidence type="ECO:0000259" key="12">
    <source>
        <dbReference type="PROSITE" id="PS51195"/>
    </source>
</evidence>
<dbReference type="Proteomes" id="UP001359485">
    <property type="component" value="Unassembled WGS sequence"/>
</dbReference>
<dbReference type="Gene3D" id="3.30.1370.10">
    <property type="entry name" value="K Homology domain, type 1"/>
    <property type="match status" value="1"/>
</dbReference>
<dbReference type="PROSITE" id="PS51195">
    <property type="entry name" value="Q_MOTIF"/>
    <property type="match status" value="1"/>
</dbReference>
<dbReference type="SUPFAM" id="SSF52540">
    <property type="entry name" value="P-loop containing nucleoside triphosphate hydrolases"/>
    <property type="match status" value="1"/>
</dbReference>
<evidence type="ECO:0000256" key="9">
    <source>
        <dbReference type="SAM" id="MobiDB-lite"/>
    </source>
</evidence>
<name>A0ABR1AM02_POLSC</name>
<evidence type="ECO:0000256" key="2">
    <source>
        <dbReference type="ARBA" id="ARBA00022741"/>
    </source>
</evidence>
<evidence type="ECO:0000256" key="7">
    <source>
        <dbReference type="PROSITE-ProRule" id="PRU00552"/>
    </source>
</evidence>
<accession>A0ABR1AM02</accession>
<dbReference type="SUPFAM" id="SSF54791">
    <property type="entry name" value="Eukaryotic type KH-domain (KH-domain type I)"/>
    <property type="match status" value="1"/>
</dbReference>
<keyword evidence="5 8" id="KW-0067">ATP-binding</keyword>
<dbReference type="InterPro" id="IPR027417">
    <property type="entry name" value="P-loop_NTPase"/>
</dbReference>